<proteinExistence type="predicted"/>
<dbReference type="Proteomes" id="UP000593560">
    <property type="component" value="Unassembled WGS sequence"/>
</dbReference>
<evidence type="ECO:0000313" key="2">
    <source>
        <dbReference type="Proteomes" id="UP000593560"/>
    </source>
</evidence>
<accession>A0A7J9HT10</accession>
<comment type="caution">
    <text evidence="1">The sequence shown here is derived from an EMBL/GenBank/DDBJ whole genome shotgun (WGS) entry which is preliminary data.</text>
</comment>
<keyword evidence="2" id="KW-1185">Reference proteome</keyword>
<reference evidence="1 2" key="1">
    <citation type="journal article" date="2019" name="Genome Biol. Evol.">
        <title>Insights into the evolution of the New World diploid cottons (Gossypium, subgenus Houzingenia) based on genome sequencing.</title>
        <authorList>
            <person name="Grover C.E."/>
            <person name="Arick M.A. 2nd"/>
            <person name="Thrash A."/>
            <person name="Conover J.L."/>
            <person name="Sanders W.S."/>
            <person name="Peterson D.G."/>
            <person name="Frelichowski J.E."/>
            <person name="Scheffler J.A."/>
            <person name="Scheffler B.E."/>
            <person name="Wendel J.F."/>
        </authorList>
    </citation>
    <scope>NUCLEOTIDE SEQUENCE [LARGE SCALE GENOMIC DNA]</scope>
    <source>
        <strain evidence="1">0</strain>
        <tissue evidence="1">Leaf</tissue>
    </source>
</reference>
<evidence type="ECO:0000313" key="1">
    <source>
        <dbReference type="EMBL" id="MBA0812997.1"/>
    </source>
</evidence>
<gene>
    <name evidence="1" type="ORF">Gohar_026893</name>
</gene>
<dbReference type="EMBL" id="JABFAD010000011">
    <property type="protein sequence ID" value="MBA0812997.1"/>
    <property type="molecule type" value="Genomic_DNA"/>
</dbReference>
<organism evidence="1 2">
    <name type="scientific">Gossypium harknessii</name>
    <dbReference type="NCBI Taxonomy" id="34285"/>
    <lineage>
        <taxon>Eukaryota</taxon>
        <taxon>Viridiplantae</taxon>
        <taxon>Streptophyta</taxon>
        <taxon>Embryophyta</taxon>
        <taxon>Tracheophyta</taxon>
        <taxon>Spermatophyta</taxon>
        <taxon>Magnoliopsida</taxon>
        <taxon>eudicotyledons</taxon>
        <taxon>Gunneridae</taxon>
        <taxon>Pentapetalae</taxon>
        <taxon>rosids</taxon>
        <taxon>malvids</taxon>
        <taxon>Malvales</taxon>
        <taxon>Malvaceae</taxon>
        <taxon>Malvoideae</taxon>
        <taxon>Gossypium</taxon>
    </lineage>
</organism>
<sequence>MSGFIKRLVWVQNSFSNSC</sequence>
<dbReference type="AlphaFoldDB" id="A0A7J9HT10"/>
<feature type="non-terminal residue" evidence="1">
    <location>
        <position position="19"/>
    </location>
</feature>
<protein>
    <submittedName>
        <fullName evidence="1">Uncharacterized protein</fullName>
    </submittedName>
</protein>
<name>A0A7J9HT10_9ROSI</name>